<gene>
    <name evidence="5" type="ORF">P4O66_011115</name>
</gene>
<feature type="compositionally biased region" description="Basic and acidic residues" evidence="2">
    <location>
        <begin position="626"/>
        <end position="640"/>
    </location>
</feature>
<keyword evidence="6" id="KW-1185">Reference proteome</keyword>
<evidence type="ECO:0008006" key="7">
    <source>
        <dbReference type="Google" id="ProtNLM"/>
    </source>
</evidence>
<dbReference type="SUPFAM" id="SSF50729">
    <property type="entry name" value="PH domain-like"/>
    <property type="match status" value="1"/>
</dbReference>
<dbReference type="InterPro" id="IPR043502">
    <property type="entry name" value="DNA/RNA_pol_sf"/>
</dbReference>
<dbReference type="InterPro" id="IPR043128">
    <property type="entry name" value="Rev_trsase/Diguanyl_cyclase"/>
</dbReference>
<feature type="region of interest" description="Disordered" evidence="2">
    <location>
        <begin position="1081"/>
        <end position="1116"/>
    </location>
</feature>
<dbReference type="InterPro" id="IPR041681">
    <property type="entry name" value="PH_9"/>
</dbReference>
<dbReference type="Gene3D" id="1.10.1000.11">
    <property type="entry name" value="Arf Nucleotide-binding Site Opener,domain 2"/>
    <property type="match status" value="1"/>
</dbReference>
<feature type="region of interest" description="Disordered" evidence="2">
    <location>
        <begin position="424"/>
        <end position="450"/>
    </location>
</feature>
<feature type="region of interest" description="Disordered" evidence="2">
    <location>
        <begin position="669"/>
        <end position="727"/>
    </location>
</feature>
<feature type="compositionally biased region" description="Low complexity" evidence="2">
    <location>
        <begin position="678"/>
        <end position="695"/>
    </location>
</feature>
<dbReference type="PANTHER" id="PTHR10663">
    <property type="entry name" value="GUANYL-NUCLEOTIDE EXCHANGE FACTOR"/>
    <property type="match status" value="1"/>
</dbReference>
<dbReference type="GO" id="GO:0032012">
    <property type="term" value="P:regulation of ARF protein signal transduction"/>
    <property type="evidence" value="ECO:0007669"/>
    <property type="project" value="InterPro"/>
</dbReference>
<name>A0AAD9DWJ7_9TELE</name>
<dbReference type="InterPro" id="IPR000904">
    <property type="entry name" value="Sec7_dom"/>
</dbReference>
<feature type="compositionally biased region" description="Pro residues" evidence="2">
    <location>
        <begin position="766"/>
        <end position="778"/>
    </location>
</feature>
<feature type="region of interest" description="Disordered" evidence="2">
    <location>
        <begin position="759"/>
        <end position="778"/>
    </location>
</feature>
<protein>
    <recommendedName>
        <fullName evidence="7">SEC7 domain-containing protein</fullName>
    </recommendedName>
</protein>
<feature type="compositionally biased region" description="Basic and acidic residues" evidence="2">
    <location>
        <begin position="1099"/>
        <end position="1110"/>
    </location>
</feature>
<feature type="compositionally biased region" description="Polar residues" evidence="2">
    <location>
        <begin position="250"/>
        <end position="266"/>
    </location>
</feature>
<feature type="region of interest" description="Disordered" evidence="2">
    <location>
        <begin position="850"/>
        <end position="898"/>
    </location>
</feature>
<dbReference type="InterPro" id="IPR023394">
    <property type="entry name" value="Sec7_C_sf"/>
</dbReference>
<proteinExistence type="predicted"/>
<evidence type="ECO:0000259" key="4">
    <source>
        <dbReference type="PROSITE" id="PS50190"/>
    </source>
</evidence>
<evidence type="ECO:0000313" key="5">
    <source>
        <dbReference type="EMBL" id="KAK1794222.1"/>
    </source>
</evidence>
<evidence type="ECO:0000256" key="1">
    <source>
        <dbReference type="ARBA" id="ARBA00004632"/>
    </source>
</evidence>
<dbReference type="FunFam" id="2.30.29.30:FF:000054">
    <property type="entry name" value="PH and SEC7 domain-containing protein 3"/>
    <property type="match status" value="1"/>
</dbReference>
<comment type="caution">
    <text evidence="5">The sequence shown here is derived from an EMBL/GenBank/DDBJ whole genome shotgun (WGS) entry which is preliminary data.</text>
</comment>
<dbReference type="SUPFAM" id="SSF48425">
    <property type="entry name" value="Sec7 domain"/>
    <property type="match status" value="1"/>
</dbReference>
<accession>A0AAD9DWJ7</accession>
<feature type="region of interest" description="Disordered" evidence="2">
    <location>
        <begin position="2005"/>
        <end position="2060"/>
    </location>
</feature>
<dbReference type="InterPro" id="IPR011993">
    <property type="entry name" value="PH-like_dom_sf"/>
</dbReference>
<dbReference type="Proteomes" id="UP001239994">
    <property type="component" value="Unassembled WGS sequence"/>
</dbReference>
<evidence type="ECO:0000256" key="2">
    <source>
        <dbReference type="SAM" id="MobiDB-lite"/>
    </source>
</evidence>
<feature type="domain" description="SEC7" evidence="4">
    <location>
        <begin position="1417"/>
        <end position="1594"/>
    </location>
</feature>
<feature type="compositionally biased region" description="Polar residues" evidence="2">
    <location>
        <begin position="705"/>
        <end position="724"/>
    </location>
</feature>
<feature type="region of interest" description="Disordered" evidence="2">
    <location>
        <begin position="231"/>
        <end position="303"/>
    </location>
</feature>
<evidence type="ECO:0000259" key="3">
    <source>
        <dbReference type="PROSITE" id="PS50003"/>
    </source>
</evidence>
<dbReference type="PROSITE" id="PS50190">
    <property type="entry name" value="SEC7"/>
    <property type="match status" value="1"/>
</dbReference>
<reference evidence="5" key="1">
    <citation type="submission" date="2023-03" db="EMBL/GenBank/DDBJ databases">
        <title>Electrophorus voltai genome.</title>
        <authorList>
            <person name="Bian C."/>
        </authorList>
    </citation>
    <scope>NUCLEOTIDE SEQUENCE</scope>
    <source>
        <strain evidence="5">CB-2022</strain>
        <tissue evidence="5">Muscle</tissue>
    </source>
</reference>
<dbReference type="SMART" id="SM00222">
    <property type="entry name" value="Sec7"/>
    <property type="match status" value="1"/>
</dbReference>
<dbReference type="InterPro" id="IPR001849">
    <property type="entry name" value="PH_domain"/>
</dbReference>
<feature type="compositionally biased region" description="Acidic residues" evidence="2">
    <location>
        <begin position="881"/>
        <end position="894"/>
    </location>
</feature>
<dbReference type="SMART" id="SM00233">
    <property type="entry name" value="PH"/>
    <property type="match status" value="1"/>
</dbReference>
<feature type="region of interest" description="Disordered" evidence="2">
    <location>
        <begin position="492"/>
        <end position="524"/>
    </location>
</feature>
<dbReference type="CDD" id="cd00171">
    <property type="entry name" value="Sec7"/>
    <property type="match status" value="1"/>
</dbReference>
<comment type="subcellular location">
    <subcellularLocation>
        <location evidence="1">Cell projection</location>
        <location evidence="1">Ruffle membrane</location>
    </subcellularLocation>
</comment>
<feature type="compositionally biased region" description="Polar residues" evidence="2">
    <location>
        <begin position="2007"/>
        <end position="2021"/>
    </location>
</feature>
<organism evidence="5 6">
    <name type="scientific">Electrophorus voltai</name>
    <dbReference type="NCBI Taxonomy" id="2609070"/>
    <lineage>
        <taxon>Eukaryota</taxon>
        <taxon>Metazoa</taxon>
        <taxon>Chordata</taxon>
        <taxon>Craniata</taxon>
        <taxon>Vertebrata</taxon>
        <taxon>Euteleostomi</taxon>
        <taxon>Actinopterygii</taxon>
        <taxon>Neopterygii</taxon>
        <taxon>Teleostei</taxon>
        <taxon>Ostariophysi</taxon>
        <taxon>Gymnotiformes</taxon>
        <taxon>Gymnotoidei</taxon>
        <taxon>Gymnotidae</taxon>
        <taxon>Electrophorus</taxon>
    </lineage>
</organism>
<dbReference type="PROSITE" id="PS50003">
    <property type="entry name" value="PH_DOMAIN"/>
    <property type="match status" value="1"/>
</dbReference>
<dbReference type="Gene3D" id="3.30.70.270">
    <property type="match status" value="1"/>
</dbReference>
<dbReference type="CDD" id="cd13295">
    <property type="entry name" value="PH_EFA6"/>
    <property type="match status" value="1"/>
</dbReference>
<dbReference type="SUPFAM" id="SSF56672">
    <property type="entry name" value="DNA/RNA polymerases"/>
    <property type="match status" value="1"/>
</dbReference>
<sequence>MRWSEKMSQSGKVLHLYVEVRSAPDHEGKCGSGDKVAEQDGPVEALTKLAPAAASDLGFVTSPTHNCSIPTPPPTASVSFQLQPAHQPLPSPQNAPTCGLPPQALDHQVCAALSHSMASKHTMHFHPSSPSVPTSSPGTSCQGCRQSRGCSLASEFGHMSVVTFSYIEKAHIKKVEGGDQPPKRFSDLALSGSPSLCSNNSPFHQQVGSPAFNPATVESVGRAATQRALEDFGSPQLRSKFVHRPDQSPVGRQNQRCQSWAVSQSQDADRSEVTSSLPRSPASDRLSSHRGHADLTSQQNSSPRLQQGLNLHQLDQQGTSISRNKSDGELNGSPLSGEKGSLVLTNMPTEGLNQLSGSNTPSALNSPEVARKLAEEATEALVIFDEVRKSPSHNSFGAVGESRRCLSRHQSPTINMNIPVDRLHPELPQENGAPHSQATEVTANQSSGPSDKLTNHFHSIIPVGGTFDTPALPSRVMCPWLSKGDVGSPLRDPRLLRGNLSSTDSPTLHRRRPPQYMGEGWSPEEAWDLYPDTCGEARVEPASDSVEISRRLLIGQCMEEAPISWTSMQTWREHGAPEMEMFTPAQRAGDDHKSEGVRMEQLGEMEDVIVTGEEGLQVASSSHLQPGEEKREARAGEGGESRAGLSEQQRQAEWRRRQALLLGPVVLEGENEERAEGEQNGVPGSSPSSSGVTGSLGDRECLSPESCNGNQTEHPSSGIQSDSGTMVLGPSLHSQKIARAKWEFLFGISMETSITAQGKNVLGPSTAPPNGPSTPTPPTSLSLEELALRASHDVQHVEVQLVTPPPVTLGTSPKTGIIRRTLKYSETDLDAIPLRCYRETDIDEVLLADGDDSDSAFGSNRSVMGTSGTGSSPLGGLYERTDEEEKDEEEEGAEEEHVASWASVRIQGDMRRQLASREEEEELFSMLLKRPSDCSYKCHPALKTPVLVRGPHRRSADNLDTFSRHFESIMESHRAKGTSYNSLDSLNLLISSTQTALTFDLPTLTSQVKGQLYQSARQIVELSFAPLAQGEMPSLSDSILTITGDSDATRAPSSEQLSSGSDDRTASRIWFSNLVYVLPRRGGEQRQRRRTLSSTSGPSEEKGQEPDHQRSLSQGLTRTCSHSFGHTSCQLTASALFSLLDLRSGTWDIHIRHRIVAAPSPCSAPATSEPLVIHQDQCIICLYGLLVHMPSFHDALTRLEQMFQTNRSANLHLPLMKCSLLQQRLSFLGHVVSTAIVETDPVDQMRFADLTQEFCFTIYQCTGRLQANTDASSHRPCTSGRESCGSLEDQLAGHLEDSNYFTPNAQSDGLVEHFNSTRNTKLAIVDAQHQCDWNQRRSLVLLTYCSAVQDLTRFTPAILTFGPEMRTRHTSMNFSTLSKLHLRSCSANQHIPMSFKSSLLHQSVGLSKECVSACACREKASHTGADIDLDQDLSERFNLGSSDTLTNGNRADLEAAKRLAKRLFNLDGFRKCDIARHLSKNNEFSRMVAEEYLGYFNFAEQTLDQSLRTFLLEFALMGETQERERVLAHFSRRYLHCNPLLTLSEDSIHTLTCALMLLNTDLHGQNVGKRMSCTQFIGNLEGLNSGQDFHKELLKLVNLVSMAPLHCWPFADKYDQRSLHRRACDKCSSLQGRAIEAPGQTCRAPCSRSVLFFIMIGVNSLHSAGRLRSRSLCSVRYGRDFRMMDPFRYPRTPRSRSLKPLVFPDLLGKAQDGQKHPQFRKRKRALYNSIKNEKLQWTIDEEELRKSFSELGERHGDDSSSRGMKHTASGIVPASGALLYKTGFLVRKAHADCDGKRTPRGKRGWKTFYAVLKGLILYLQKGEYRPDKQLSDEDLKNAVSIHHSLAIRATDYHKRPNVFYLRTADWRVYLFQAPNAEQMQSWITRINTVAAMFSAPPLPAAIGSQKKFSRPLLPGSASKLSQEEQVQAHEARFHATSAELAELRSYPPDRKVKGRELEEYRLREEYLEFEKTRYETYSMLLRAKQRCGDDDLSVFEAMLLEEGSLQRARSSPTLQESSLISSARDAPSTARDPSATGNGAGLSCVRGQGQRHSYRQAVRK</sequence>
<feature type="compositionally biased region" description="Low complexity" evidence="2">
    <location>
        <begin position="855"/>
        <end position="877"/>
    </location>
</feature>
<dbReference type="Gene3D" id="2.30.29.30">
    <property type="entry name" value="Pleckstrin-homology domain (PH domain)/Phosphotyrosine-binding domain (PTB)"/>
    <property type="match status" value="1"/>
</dbReference>
<dbReference type="Pfam" id="PF15410">
    <property type="entry name" value="PH_9"/>
    <property type="match status" value="1"/>
</dbReference>
<feature type="region of interest" description="Disordered" evidence="2">
    <location>
        <begin position="319"/>
        <end position="343"/>
    </location>
</feature>
<dbReference type="GO" id="GO:0032587">
    <property type="term" value="C:ruffle membrane"/>
    <property type="evidence" value="ECO:0007669"/>
    <property type="project" value="UniProtKB-SubCell"/>
</dbReference>
<dbReference type="GO" id="GO:0005085">
    <property type="term" value="F:guanyl-nucleotide exchange factor activity"/>
    <property type="evidence" value="ECO:0007669"/>
    <property type="project" value="InterPro"/>
</dbReference>
<evidence type="ECO:0000313" key="6">
    <source>
        <dbReference type="Proteomes" id="UP001239994"/>
    </source>
</evidence>
<feature type="region of interest" description="Disordered" evidence="2">
    <location>
        <begin position="618"/>
        <end position="651"/>
    </location>
</feature>
<feature type="domain" description="PH" evidence="3">
    <location>
        <begin position="1778"/>
        <end position="1891"/>
    </location>
</feature>
<dbReference type="PANTHER" id="PTHR10663:SF334">
    <property type="entry name" value="PH AND SEC7 DOMAIN-CONTAINING PROTEIN 1"/>
    <property type="match status" value="1"/>
</dbReference>
<feature type="compositionally biased region" description="Polar residues" evidence="2">
    <location>
        <begin position="434"/>
        <end position="449"/>
    </location>
</feature>
<dbReference type="EMBL" id="JAROKS010000017">
    <property type="protein sequence ID" value="KAK1794222.1"/>
    <property type="molecule type" value="Genomic_DNA"/>
</dbReference>
<dbReference type="InterPro" id="IPR035999">
    <property type="entry name" value="Sec7_dom_sf"/>
</dbReference>
<dbReference type="Pfam" id="PF01369">
    <property type="entry name" value="Sec7"/>
    <property type="match status" value="1"/>
</dbReference>